<dbReference type="AlphaFoldDB" id="A0A8S1M900"/>
<dbReference type="GO" id="GO:0008519">
    <property type="term" value="F:ammonium channel activity"/>
    <property type="evidence" value="ECO:0007669"/>
    <property type="project" value="InterPro"/>
</dbReference>
<feature type="transmembrane region" description="Helical" evidence="8">
    <location>
        <begin position="254"/>
        <end position="272"/>
    </location>
</feature>
<feature type="transmembrane region" description="Helical" evidence="8">
    <location>
        <begin position="342"/>
        <end position="366"/>
    </location>
</feature>
<accession>A0A8S1M900</accession>
<proteinExistence type="inferred from homology"/>
<comment type="caution">
    <text evidence="10">The sequence shown here is derived from an EMBL/GenBank/DDBJ whole genome shotgun (WGS) entry which is preliminary data.</text>
</comment>
<dbReference type="InterPro" id="IPR024041">
    <property type="entry name" value="NH4_transpt_AmtB-like_dom"/>
</dbReference>
<comment type="subcellular location">
    <subcellularLocation>
        <location evidence="1">Membrane</location>
        <topology evidence="1">Multi-pass membrane protein</topology>
    </subcellularLocation>
</comment>
<feature type="transmembrane region" description="Helical" evidence="8">
    <location>
        <begin position="6"/>
        <end position="30"/>
    </location>
</feature>
<gene>
    <name evidence="10" type="ORF">PPRIM_AZ9-3.1.T0560011</name>
</gene>
<dbReference type="GO" id="GO:0097272">
    <property type="term" value="P:ammonium homeostasis"/>
    <property type="evidence" value="ECO:0007669"/>
    <property type="project" value="TreeGrafter"/>
</dbReference>
<feature type="transmembrane region" description="Helical" evidence="8">
    <location>
        <begin position="152"/>
        <end position="173"/>
    </location>
</feature>
<dbReference type="EMBL" id="CAJJDM010000057">
    <property type="protein sequence ID" value="CAD8076249.1"/>
    <property type="molecule type" value="Genomic_DNA"/>
</dbReference>
<evidence type="ECO:0000256" key="2">
    <source>
        <dbReference type="ARBA" id="ARBA00005887"/>
    </source>
</evidence>
<evidence type="ECO:0000256" key="7">
    <source>
        <dbReference type="ARBA" id="ARBA00023177"/>
    </source>
</evidence>
<keyword evidence="5 8" id="KW-1133">Transmembrane helix</keyword>
<dbReference type="PANTHER" id="PTHR11730:SF6">
    <property type="entry name" value="AMMONIUM TRANSPORTER"/>
    <property type="match status" value="1"/>
</dbReference>
<evidence type="ECO:0000256" key="3">
    <source>
        <dbReference type="ARBA" id="ARBA00022448"/>
    </source>
</evidence>
<sequence length="415" mass="44673">MGLDETWVLSCAFFSILGLLGYSMIAAGAVRYKSVQSAIITILLGGILTIIAFFITGYAFAFGLDSNKFIGKSLFAAAQFESTPNRNDYDNFVFHTIAAIFVTSIFAFGTLERSRFFSFSFGVVILQGLLYPIVVHWTFGKGWLSIFGFQDFGGSSIIHVFGGVTALVASLLLHERRDQNGKIHPGIFPHHAPFFIGIGTILLVVVQIIFLSGLNRGSENYIKGLVPVNTFLAASFGGLSSYVSYYLKKEKTSLITIARGALAGVVAVSASANDIQLWAAAFIGTLAGISYLVIQLIVKRSHVDDPGQAVGAHLVPGVLGTLLYGIVSRSHGLFYGQGLKQFGIQIVGVLSIAGWALLILAVLVPLKGFGIFKIKPEQESLGIDQSYAGGEAYVFSDQTVETKSLLNSQKKSIFH</sequence>
<keyword evidence="6 8" id="KW-0472">Membrane</keyword>
<evidence type="ECO:0000313" key="10">
    <source>
        <dbReference type="EMBL" id="CAD8076249.1"/>
    </source>
</evidence>
<name>A0A8S1M900_PARPR</name>
<feature type="transmembrane region" description="Helical" evidence="8">
    <location>
        <begin position="194"/>
        <end position="214"/>
    </location>
</feature>
<feature type="transmembrane region" description="Helical" evidence="8">
    <location>
        <begin position="278"/>
        <end position="298"/>
    </location>
</feature>
<dbReference type="GO" id="GO:0005886">
    <property type="term" value="C:plasma membrane"/>
    <property type="evidence" value="ECO:0007669"/>
    <property type="project" value="TreeGrafter"/>
</dbReference>
<evidence type="ECO:0000256" key="6">
    <source>
        <dbReference type="ARBA" id="ARBA00023136"/>
    </source>
</evidence>
<evidence type="ECO:0000256" key="8">
    <source>
        <dbReference type="SAM" id="Phobius"/>
    </source>
</evidence>
<dbReference type="PANTHER" id="PTHR11730">
    <property type="entry name" value="AMMONIUM TRANSPORTER"/>
    <property type="match status" value="1"/>
</dbReference>
<dbReference type="OMA" id="HAVWASD"/>
<comment type="similarity">
    <text evidence="2">Belongs to the ammonia transporter channel (TC 1.A.11.2) family.</text>
</comment>
<evidence type="ECO:0000256" key="4">
    <source>
        <dbReference type="ARBA" id="ARBA00022692"/>
    </source>
</evidence>
<feature type="transmembrane region" description="Helical" evidence="8">
    <location>
        <begin position="226"/>
        <end position="247"/>
    </location>
</feature>
<feature type="transmembrane region" description="Helical" evidence="8">
    <location>
        <begin position="116"/>
        <end position="140"/>
    </location>
</feature>
<feature type="transmembrane region" description="Helical" evidence="8">
    <location>
        <begin position="310"/>
        <end position="327"/>
    </location>
</feature>
<protein>
    <recommendedName>
        <fullName evidence="9">Ammonium transporter AmtB-like domain-containing protein</fullName>
    </recommendedName>
</protein>
<feature type="transmembrane region" description="Helical" evidence="8">
    <location>
        <begin position="92"/>
        <end position="109"/>
    </location>
</feature>
<feature type="domain" description="Ammonium transporter AmtB-like" evidence="9">
    <location>
        <begin position="7"/>
        <end position="393"/>
    </location>
</feature>
<keyword evidence="7" id="KW-0924">Ammonia transport</keyword>
<evidence type="ECO:0000256" key="1">
    <source>
        <dbReference type="ARBA" id="ARBA00004141"/>
    </source>
</evidence>
<keyword evidence="11" id="KW-1185">Reference proteome</keyword>
<dbReference type="Proteomes" id="UP000688137">
    <property type="component" value="Unassembled WGS sequence"/>
</dbReference>
<reference evidence="10" key="1">
    <citation type="submission" date="2021-01" db="EMBL/GenBank/DDBJ databases">
        <authorList>
            <consortium name="Genoscope - CEA"/>
            <person name="William W."/>
        </authorList>
    </citation>
    <scope>NUCLEOTIDE SEQUENCE</scope>
</reference>
<evidence type="ECO:0000313" key="11">
    <source>
        <dbReference type="Proteomes" id="UP000688137"/>
    </source>
</evidence>
<organism evidence="10 11">
    <name type="scientific">Paramecium primaurelia</name>
    <dbReference type="NCBI Taxonomy" id="5886"/>
    <lineage>
        <taxon>Eukaryota</taxon>
        <taxon>Sar</taxon>
        <taxon>Alveolata</taxon>
        <taxon>Ciliophora</taxon>
        <taxon>Intramacronucleata</taxon>
        <taxon>Oligohymenophorea</taxon>
        <taxon>Peniculida</taxon>
        <taxon>Parameciidae</taxon>
        <taxon>Paramecium</taxon>
    </lineage>
</organism>
<keyword evidence="4 8" id="KW-0812">Transmembrane</keyword>
<evidence type="ECO:0000259" key="9">
    <source>
        <dbReference type="Pfam" id="PF00909"/>
    </source>
</evidence>
<feature type="transmembrane region" description="Helical" evidence="8">
    <location>
        <begin position="42"/>
        <end position="64"/>
    </location>
</feature>
<dbReference type="Pfam" id="PF00909">
    <property type="entry name" value="Ammonium_transp"/>
    <property type="match status" value="1"/>
</dbReference>
<evidence type="ECO:0000256" key="5">
    <source>
        <dbReference type="ARBA" id="ARBA00022989"/>
    </source>
</evidence>
<keyword evidence="3" id="KW-0813">Transport</keyword>
<dbReference type="FunFam" id="1.10.3430.10:FF:000008">
    <property type="entry name" value="Ammonium transporter"/>
    <property type="match status" value="1"/>
</dbReference>